<proteinExistence type="predicted"/>
<dbReference type="Proteomes" id="UP000224634">
    <property type="component" value="Unassembled WGS sequence"/>
</dbReference>
<name>A0A2B7Y0W3_POLH7</name>
<gene>
    <name evidence="2" type="ORF">AJ80_04712</name>
</gene>
<evidence type="ECO:0000313" key="3">
    <source>
        <dbReference type="Proteomes" id="UP000224634"/>
    </source>
</evidence>
<protein>
    <submittedName>
        <fullName evidence="2">Uncharacterized protein</fullName>
    </submittedName>
</protein>
<organism evidence="2 3">
    <name type="scientific">Polytolypa hystricis (strain UAMH7299)</name>
    <dbReference type="NCBI Taxonomy" id="1447883"/>
    <lineage>
        <taxon>Eukaryota</taxon>
        <taxon>Fungi</taxon>
        <taxon>Dikarya</taxon>
        <taxon>Ascomycota</taxon>
        <taxon>Pezizomycotina</taxon>
        <taxon>Eurotiomycetes</taxon>
        <taxon>Eurotiomycetidae</taxon>
        <taxon>Onygenales</taxon>
        <taxon>Onygenales incertae sedis</taxon>
        <taxon>Polytolypa</taxon>
    </lineage>
</organism>
<accession>A0A2B7Y0W3</accession>
<dbReference type="STRING" id="1447883.A0A2B7Y0W3"/>
<keyword evidence="3" id="KW-1185">Reference proteome</keyword>
<feature type="region of interest" description="Disordered" evidence="1">
    <location>
        <begin position="60"/>
        <end position="95"/>
    </location>
</feature>
<evidence type="ECO:0000256" key="1">
    <source>
        <dbReference type="SAM" id="MobiDB-lite"/>
    </source>
</evidence>
<sequence length="216" mass="23586">MPVKWTPDTDQILLLKIIETHDLSVDTKRVAEAWPKTDPKQIPTPRAISERIGKIKSIAKANGATFTPKRGGAKTATPRKAANDNATTKTPPSAKRSLVLAIKDEVSMLSIKPDPETSPNKRVRIKEEDYETDESLAAMEELIARTPSKRAKRTPALPAGMTIYANETEEDEDGEEAYESSGSEFVAGNGTRANGRNEAENDDYTVVANDDDDDCA</sequence>
<evidence type="ECO:0000313" key="2">
    <source>
        <dbReference type="EMBL" id="PGH17704.1"/>
    </source>
</evidence>
<comment type="caution">
    <text evidence="2">The sequence shown here is derived from an EMBL/GenBank/DDBJ whole genome shotgun (WGS) entry which is preliminary data.</text>
</comment>
<dbReference type="EMBL" id="PDNA01000062">
    <property type="protein sequence ID" value="PGH17704.1"/>
    <property type="molecule type" value="Genomic_DNA"/>
</dbReference>
<feature type="compositionally biased region" description="Acidic residues" evidence="1">
    <location>
        <begin position="167"/>
        <end position="178"/>
    </location>
</feature>
<dbReference type="OrthoDB" id="5420368at2759"/>
<reference evidence="2 3" key="1">
    <citation type="submission" date="2017-10" db="EMBL/GenBank/DDBJ databases">
        <title>Comparative genomics in systemic dimorphic fungi from Ajellomycetaceae.</title>
        <authorList>
            <person name="Munoz J.F."/>
            <person name="Mcewen J.G."/>
            <person name="Clay O.K."/>
            <person name="Cuomo C.A."/>
        </authorList>
    </citation>
    <scope>NUCLEOTIDE SEQUENCE [LARGE SCALE GENOMIC DNA]</scope>
    <source>
        <strain evidence="2 3">UAMH7299</strain>
    </source>
</reference>
<dbReference type="AlphaFoldDB" id="A0A2B7Y0W3"/>
<feature type="region of interest" description="Disordered" evidence="1">
    <location>
        <begin position="167"/>
        <end position="216"/>
    </location>
</feature>